<dbReference type="OrthoDB" id="9815586at2"/>
<proteinExistence type="predicted"/>
<evidence type="ECO:0000313" key="3">
    <source>
        <dbReference type="Proteomes" id="UP000035268"/>
    </source>
</evidence>
<accession>A0A0G3EC91</accession>
<dbReference type="STRING" id="1307763.L21SP4_00639"/>
<reference evidence="2 3" key="2">
    <citation type="journal article" date="2016" name="ISME J.">
        <title>Characterization of the first cultured representative of Verrucomicrobia subdivision 5 indicates the proposal of a novel phylum.</title>
        <authorList>
            <person name="Spring S."/>
            <person name="Bunk B."/>
            <person name="Sproer C."/>
            <person name="Schumann P."/>
            <person name="Rohde M."/>
            <person name="Tindall B.J."/>
            <person name="Klenk H.P."/>
        </authorList>
    </citation>
    <scope>NUCLEOTIDE SEQUENCE [LARGE SCALE GENOMIC DNA]</scope>
    <source>
        <strain evidence="2 3">L21-Fru-AB</strain>
    </source>
</reference>
<evidence type="ECO:0000256" key="1">
    <source>
        <dbReference type="SAM" id="Phobius"/>
    </source>
</evidence>
<dbReference type="KEGG" id="vbl:L21SP4_00639"/>
<gene>
    <name evidence="2" type="ORF">L21SP4_00639</name>
</gene>
<keyword evidence="1" id="KW-0812">Transmembrane</keyword>
<dbReference type="AlphaFoldDB" id="A0A0G3EC91"/>
<reference evidence="3" key="1">
    <citation type="submission" date="2015-02" db="EMBL/GenBank/DDBJ databases">
        <title>Description and complete genome sequence of the first cultured representative of the subdivision 5 of the Verrucomicrobia phylum.</title>
        <authorList>
            <person name="Spring S."/>
            <person name="Bunk B."/>
            <person name="Sproer C."/>
            <person name="Klenk H.-P."/>
        </authorList>
    </citation>
    <scope>NUCLEOTIDE SEQUENCE [LARGE SCALE GENOMIC DNA]</scope>
    <source>
        <strain evidence="3">L21-Fru-AB</strain>
    </source>
</reference>
<keyword evidence="1" id="KW-1133">Transmembrane helix</keyword>
<organism evidence="2 3">
    <name type="scientific">Kiritimatiella glycovorans</name>
    <dbReference type="NCBI Taxonomy" id="1307763"/>
    <lineage>
        <taxon>Bacteria</taxon>
        <taxon>Pseudomonadati</taxon>
        <taxon>Kiritimatiellota</taxon>
        <taxon>Kiritimatiellia</taxon>
        <taxon>Kiritimatiellales</taxon>
        <taxon>Kiritimatiellaceae</taxon>
        <taxon>Kiritimatiella</taxon>
    </lineage>
</organism>
<keyword evidence="1" id="KW-0472">Membrane</keyword>
<evidence type="ECO:0000313" key="2">
    <source>
        <dbReference type="EMBL" id="AKJ63908.1"/>
    </source>
</evidence>
<name>A0A0G3EC91_9BACT</name>
<protein>
    <submittedName>
        <fullName evidence="2">Uncharacterized protein</fullName>
    </submittedName>
</protein>
<keyword evidence="3" id="KW-1185">Reference proteome</keyword>
<feature type="transmembrane region" description="Helical" evidence="1">
    <location>
        <begin position="45"/>
        <end position="63"/>
    </location>
</feature>
<dbReference type="RefSeq" id="WP_052881294.1">
    <property type="nucleotide sequence ID" value="NZ_CP010904.1"/>
</dbReference>
<sequence>MNTNQYRLLSRLCLLLGFLSIVGAVLVWFLAGGTTPEKQAYAERFGIFIGLWVPSFFALSTRLDRCAEARGE</sequence>
<feature type="transmembrane region" description="Helical" evidence="1">
    <location>
        <begin position="12"/>
        <end position="33"/>
    </location>
</feature>
<dbReference type="Proteomes" id="UP000035268">
    <property type="component" value="Chromosome"/>
</dbReference>
<dbReference type="EMBL" id="CP010904">
    <property type="protein sequence ID" value="AKJ63908.1"/>
    <property type="molecule type" value="Genomic_DNA"/>
</dbReference>